<accession>A0A1Q2MF25</accession>
<organism evidence="2 3">
    <name type="scientific">Limihaloglobus sulfuriphilus</name>
    <dbReference type="NCBI Taxonomy" id="1851148"/>
    <lineage>
        <taxon>Bacteria</taxon>
        <taxon>Pseudomonadati</taxon>
        <taxon>Planctomycetota</taxon>
        <taxon>Phycisphaerae</taxon>
        <taxon>Sedimentisphaerales</taxon>
        <taxon>Sedimentisphaeraceae</taxon>
        <taxon>Limihaloglobus</taxon>
    </lineage>
</organism>
<proteinExistence type="predicted"/>
<dbReference type="Proteomes" id="UP000188181">
    <property type="component" value="Chromosome"/>
</dbReference>
<evidence type="ECO:0000256" key="1">
    <source>
        <dbReference type="SAM" id="Phobius"/>
    </source>
</evidence>
<dbReference type="AlphaFoldDB" id="A0A1Q2MF25"/>
<reference evidence="3" key="1">
    <citation type="submission" date="2017-02" db="EMBL/GenBank/DDBJ databases">
        <title>Comparative genomics and description of representatives of a novel lineage of planctomycetes thriving in anoxic sediments.</title>
        <authorList>
            <person name="Spring S."/>
            <person name="Bunk B."/>
            <person name="Sproer C."/>
        </authorList>
    </citation>
    <scope>NUCLEOTIDE SEQUENCE [LARGE SCALE GENOMIC DNA]</scope>
    <source>
        <strain evidence="3">SM-Chi-D1</strain>
    </source>
</reference>
<dbReference type="EMBL" id="CP019646">
    <property type="protein sequence ID" value="AQQ71254.1"/>
    <property type="molecule type" value="Genomic_DNA"/>
</dbReference>
<evidence type="ECO:0000313" key="3">
    <source>
        <dbReference type="Proteomes" id="UP000188181"/>
    </source>
</evidence>
<keyword evidence="1" id="KW-0472">Membrane</keyword>
<feature type="transmembrane region" description="Helical" evidence="1">
    <location>
        <begin position="6"/>
        <end position="30"/>
    </location>
</feature>
<gene>
    <name evidence="2" type="ORF">SMSP2_01620</name>
</gene>
<dbReference type="OrthoDB" id="9554481at2"/>
<name>A0A1Q2MF25_9BACT</name>
<keyword evidence="1" id="KW-0812">Transmembrane</keyword>
<evidence type="ECO:0000313" key="2">
    <source>
        <dbReference type="EMBL" id="AQQ71254.1"/>
    </source>
</evidence>
<sequence length="181" mass="20946">MQNKSLTYLWVICGIALFVIVAVVTCIVIYRHMDRKYQEAMDPIRMKHAEQITNIVLEYAVKTDSLPFESESIERPFMVLIGHSPEMENVFANDKVLARNAKFANSHVLEKELSRVLGREIKLPRDPQKVPTYAPNVYVYYIAEGQLTVAVHLYAPSDHSFEYNWRGGTFYRHTLTYGRSD</sequence>
<keyword evidence="1" id="KW-1133">Transmembrane helix</keyword>
<dbReference type="RefSeq" id="WP_146683449.1">
    <property type="nucleotide sequence ID" value="NZ_CP019646.1"/>
</dbReference>
<keyword evidence="3" id="KW-1185">Reference proteome</keyword>
<protein>
    <submittedName>
        <fullName evidence="2">Uncharacterized protein</fullName>
    </submittedName>
</protein>
<dbReference type="KEGG" id="pbas:SMSP2_01620"/>